<feature type="compositionally biased region" description="Polar residues" evidence="2">
    <location>
        <begin position="65"/>
        <end position="80"/>
    </location>
</feature>
<keyword evidence="1" id="KW-0175">Coiled coil</keyword>
<feature type="compositionally biased region" description="Basic and acidic residues" evidence="2">
    <location>
        <begin position="155"/>
        <end position="165"/>
    </location>
</feature>
<proteinExistence type="predicted"/>
<feature type="compositionally biased region" description="Polar residues" evidence="2">
    <location>
        <begin position="171"/>
        <end position="186"/>
    </location>
</feature>
<dbReference type="STRING" id="7375.A0A0L0C904"/>
<keyword evidence="4" id="KW-1185">Reference proteome</keyword>
<dbReference type="Proteomes" id="UP000037069">
    <property type="component" value="Unassembled WGS sequence"/>
</dbReference>
<sequence length="808" mass="92827">MDNSAIPLTAANDNSLDQVKLESQEEAVKALDHSPGRSSVKSFKATVVPKASSKSIPKLKDNKSPKSTTKNGSKSQTSLVKNEDRLPTSELTSKKTPSQVPNKSPNHLKPQGNSKIPFMKKSPSSSSNINSKSAGKQVAQKLPAQSGKIPQLKLNSDKKSLDKKLQNSLNTKSKTGQSRSSSPQLNKTPSSISKSSFVTSSPTVQQKKKIVKSQTARSNSETPVSVSNKRSASNISTRSTPCPKGKEMHETNLRKMISTAGDHNKMEKLDFDKKSQLNNLPQETVNDKSESLSEFKTKINMYMDQWFSPFKKELNVCDKNNLQDIEKFKEKLEELQILQANDILSLIDDLSAVTKQNCDVEMVNLKSKLEESNKALRNMEEKYKDLSSRYEEEVGKWERELEEKRKLDLGEIKELQKKLKMQEKQTKATLQTVEKEKEHLLVEKTSLQEDLNACRESLSNTSAKLQTMEQQLNHLKRELKTKAETIKKLESDLESKKKLEINFKEMSSKLEELEAKVRSQTHNECVEHLKQISELTNKINCLESEREAKLGEKDKLEQELHDLRNVNEKLQQTELKLRDLQKEYEAKDKDHSELVPDYSKEVQLEFAKFRQSEMEKRREIDKLKVELSKAQFNMCQLEQQIQRDQQLLEVRSDLINSLQSNEKTHRIHMEELFAQVGEKNTTINELNRELQAKSEEFRNLFTTLSAKQMEVANQEHIIKLLEESNERSQMLRVKQEEKIGRMEEELTHLKQTIAIYQTNILSGKSAKHLLFSPVLPPSNVDYNENFYYYASQRKRKRQVDINVKKYEA</sequence>
<feature type="compositionally biased region" description="Polar residues" evidence="2">
    <location>
        <begin position="89"/>
        <end position="105"/>
    </location>
</feature>
<feature type="compositionally biased region" description="Low complexity" evidence="2">
    <location>
        <begin position="187"/>
        <end position="204"/>
    </location>
</feature>
<name>A0A0L0C904_LUCCU</name>
<comment type="caution">
    <text evidence="3">The sequence shown here is derived from an EMBL/GenBank/DDBJ whole genome shotgun (WGS) entry which is preliminary data.</text>
</comment>
<feature type="region of interest" description="Disordered" evidence="2">
    <location>
        <begin position="27"/>
        <end position="249"/>
    </location>
</feature>
<protein>
    <submittedName>
        <fullName evidence="3">Uncharacterized protein</fullName>
    </submittedName>
</protein>
<feature type="coiled-coil region" evidence="1">
    <location>
        <begin position="669"/>
        <end position="703"/>
    </location>
</feature>
<gene>
    <name evidence="3" type="ORF">FF38_07363</name>
</gene>
<dbReference type="AlphaFoldDB" id="A0A0L0C904"/>
<feature type="compositionally biased region" description="Low complexity" evidence="2">
    <location>
        <begin position="114"/>
        <end position="133"/>
    </location>
</feature>
<dbReference type="EMBL" id="JRES01000735">
    <property type="protein sequence ID" value="KNC28903.1"/>
    <property type="molecule type" value="Genomic_DNA"/>
</dbReference>
<evidence type="ECO:0000256" key="1">
    <source>
        <dbReference type="SAM" id="Coils"/>
    </source>
</evidence>
<feature type="coiled-coil region" evidence="1">
    <location>
        <begin position="362"/>
        <end position="590"/>
    </location>
</feature>
<evidence type="ECO:0000313" key="3">
    <source>
        <dbReference type="EMBL" id="KNC28903.1"/>
    </source>
</evidence>
<dbReference type="OrthoDB" id="8197438at2759"/>
<evidence type="ECO:0000313" key="4">
    <source>
        <dbReference type="Proteomes" id="UP000037069"/>
    </source>
</evidence>
<feature type="coiled-coil region" evidence="1">
    <location>
        <begin position="732"/>
        <end position="759"/>
    </location>
</feature>
<organism evidence="3 4">
    <name type="scientific">Lucilia cuprina</name>
    <name type="common">Green bottle fly</name>
    <name type="synonym">Australian sheep blowfly</name>
    <dbReference type="NCBI Taxonomy" id="7375"/>
    <lineage>
        <taxon>Eukaryota</taxon>
        <taxon>Metazoa</taxon>
        <taxon>Ecdysozoa</taxon>
        <taxon>Arthropoda</taxon>
        <taxon>Hexapoda</taxon>
        <taxon>Insecta</taxon>
        <taxon>Pterygota</taxon>
        <taxon>Neoptera</taxon>
        <taxon>Endopterygota</taxon>
        <taxon>Diptera</taxon>
        <taxon>Brachycera</taxon>
        <taxon>Muscomorpha</taxon>
        <taxon>Oestroidea</taxon>
        <taxon>Calliphoridae</taxon>
        <taxon>Luciliinae</taxon>
        <taxon>Lucilia</taxon>
    </lineage>
</organism>
<dbReference type="OMA" id="YCEICEL"/>
<feature type="compositionally biased region" description="Polar residues" evidence="2">
    <location>
        <begin position="212"/>
        <end position="240"/>
    </location>
</feature>
<accession>A0A0L0C904</accession>
<evidence type="ECO:0000256" key="2">
    <source>
        <dbReference type="SAM" id="MobiDB-lite"/>
    </source>
</evidence>
<reference evidence="3 4" key="1">
    <citation type="journal article" date="2015" name="Nat. Commun.">
        <title>Lucilia cuprina genome unlocks parasitic fly biology to underpin future interventions.</title>
        <authorList>
            <person name="Anstead C.A."/>
            <person name="Korhonen P.K."/>
            <person name="Young N.D."/>
            <person name="Hall R.S."/>
            <person name="Jex A.R."/>
            <person name="Murali S.C."/>
            <person name="Hughes D.S."/>
            <person name="Lee S.F."/>
            <person name="Perry T."/>
            <person name="Stroehlein A.J."/>
            <person name="Ansell B.R."/>
            <person name="Breugelmans B."/>
            <person name="Hofmann A."/>
            <person name="Qu J."/>
            <person name="Dugan S."/>
            <person name="Lee S.L."/>
            <person name="Chao H."/>
            <person name="Dinh H."/>
            <person name="Han Y."/>
            <person name="Doddapaneni H.V."/>
            <person name="Worley K.C."/>
            <person name="Muzny D.M."/>
            <person name="Ioannidis P."/>
            <person name="Waterhouse R.M."/>
            <person name="Zdobnov E.M."/>
            <person name="James P.J."/>
            <person name="Bagnall N.H."/>
            <person name="Kotze A.C."/>
            <person name="Gibbs R.A."/>
            <person name="Richards S."/>
            <person name="Batterham P."/>
            <person name="Gasser R.B."/>
        </authorList>
    </citation>
    <scope>NUCLEOTIDE SEQUENCE [LARGE SCALE GENOMIC DNA]</scope>
    <source>
        <strain evidence="3 4">LS</strain>
        <tissue evidence="3">Full body</tissue>
    </source>
</reference>